<dbReference type="EMBL" id="CP043875">
    <property type="protein sequence ID" value="WOF15240.1"/>
    <property type="molecule type" value="Genomic_DNA"/>
</dbReference>
<feature type="binding site" evidence="3">
    <location>
        <position position="253"/>
    </location>
    <ligand>
        <name>Mg(2+)</name>
        <dbReference type="ChEBI" id="CHEBI:18420"/>
        <label>1</label>
    </ligand>
</feature>
<dbReference type="GO" id="GO:0016787">
    <property type="term" value="F:hydrolase activity"/>
    <property type="evidence" value="ECO:0007669"/>
    <property type="project" value="UniProtKB-KW"/>
</dbReference>
<dbReference type="PANTHER" id="PTHR16222:SF24">
    <property type="entry name" value="ADP-RIBOSYLHYDROLASE ARH3"/>
    <property type="match status" value="1"/>
</dbReference>
<accession>A0AA97I1K2</accession>
<dbReference type="GeneID" id="85228578"/>
<keyword evidence="5" id="KW-1185">Reference proteome</keyword>
<dbReference type="SUPFAM" id="SSF101478">
    <property type="entry name" value="ADP-ribosylglycohydrolase"/>
    <property type="match status" value="1"/>
</dbReference>
<organism evidence="4 5">
    <name type="scientific">Methanochimaera problematica</name>
    <dbReference type="NCBI Taxonomy" id="2609417"/>
    <lineage>
        <taxon>Archaea</taxon>
        <taxon>Methanobacteriati</taxon>
        <taxon>Methanobacteriota</taxon>
        <taxon>Stenosarchaea group</taxon>
        <taxon>Methanomicrobia</taxon>
        <taxon>Methanomicrobiales</taxon>
        <taxon>Methanomicrobiaceae</taxon>
        <taxon>Methanochimaera</taxon>
    </lineage>
</organism>
<feature type="binding site" evidence="3">
    <location>
        <position position="55"/>
    </location>
    <ligand>
        <name>Mg(2+)</name>
        <dbReference type="ChEBI" id="CHEBI:18420"/>
        <label>1</label>
    </ligand>
</feature>
<keyword evidence="2" id="KW-0378">Hydrolase</keyword>
<evidence type="ECO:0000256" key="3">
    <source>
        <dbReference type="PIRSR" id="PIRSR605502-1"/>
    </source>
</evidence>
<dbReference type="InterPro" id="IPR005502">
    <property type="entry name" value="Ribosyl_crysJ1"/>
</dbReference>
<dbReference type="Proteomes" id="UP001301797">
    <property type="component" value="Chromosome"/>
</dbReference>
<evidence type="ECO:0000256" key="2">
    <source>
        <dbReference type="ARBA" id="ARBA00022801"/>
    </source>
</evidence>
<dbReference type="RefSeq" id="WP_317136808.1">
    <property type="nucleotide sequence ID" value="NZ_CP043875.1"/>
</dbReference>
<dbReference type="GO" id="GO:0046872">
    <property type="term" value="F:metal ion binding"/>
    <property type="evidence" value="ECO:0007669"/>
    <property type="project" value="UniProtKB-KW"/>
</dbReference>
<feature type="binding site" evidence="3">
    <location>
        <position position="56"/>
    </location>
    <ligand>
        <name>Mg(2+)</name>
        <dbReference type="ChEBI" id="CHEBI:18420"/>
        <label>1</label>
    </ligand>
</feature>
<keyword evidence="3" id="KW-0460">Magnesium</keyword>
<dbReference type="InterPro" id="IPR050792">
    <property type="entry name" value="ADP-ribosylglycohydrolase"/>
</dbReference>
<reference evidence="4 5" key="1">
    <citation type="submission" date="2019-09" db="EMBL/GenBank/DDBJ databases">
        <title>The complete genome of Methanoplanus sp. FWC-SCC4.</title>
        <authorList>
            <person name="Chen S.-C."/>
            <person name="Zhou Y.-Z."/>
            <person name="Lai M.-C."/>
        </authorList>
    </citation>
    <scope>NUCLEOTIDE SEQUENCE [LARGE SCALE GENOMIC DNA]</scope>
    <source>
        <strain evidence="4 5">FWC-SCC4</strain>
    </source>
</reference>
<evidence type="ECO:0000313" key="4">
    <source>
        <dbReference type="EMBL" id="WOF15240.1"/>
    </source>
</evidence>
<dbReference type="AlphaFoldDB" id="A0AA97I1K2"/>
<dbReference type="Gene3D" id="1.10.4080.10">
    <property type="entry name" value="ADP-ribosylation/Crystallin J1"/>
    <property type="match status" value="1"/>
</dbReference>
<comment type="cofactor">
    <cofactor evidence="3">
        <name>Mg(2+)</name>
        <dbReference type="ChEBI" id="CHEBI:18420"/>
    </cofactor>
    <text evidence="3">Binds 2 magnesium ions per subunit.</text>
</comment>
<dbReference type="PANTHER" id="PTHR16222">
    <property type="entry name" value="ADP-RIBOSYLGLYCOHYDROLASE"/>
    <property type="match status" value="1"/>
</dbReference>
<proteinExistence type="inferred from homology"/>
<sequence length="301" mass="32681">MQNEYRGAMLGGAVGDALGMPFETTPPSLRQLKDGYTRPPKWHPNSGLPAGGYTDDTQIVMLASELFASGNFSPATYAESLKQLHIRNGFRFADGTILTACRHLLKDRKENSGCNSTTAGCIPLGLPFALVYKDPVLMREELVKATAVTHTHPGAHAAVVSFASLIFSTINSDFDPLSNAQKNAFLEDETLGIKTGEAIRLAKDNISLDSALAVIGNDVSIYQTLPMAYYLIQKYGDYPDLLYIASQLGGNTDTIAFICGAWLGAEYGQTGIPDDLILGIENREKIESLANRLYYRFGAKN</sequence>
<name>A0AA97I1K2_9EURY</name>
<feature type="binding site" evidence="3">
    <location>
        <position position="254"/>
    </location>
    <ligand>
        <name>Mg(2+)</name>
        <dbReference type="ChEBI" id="CHEBI:18420"/>
        <label>1</label>
    </ligand>
</feature>
<feature type="binding site" evidence="3">
    <location>
        <position position="54"/>
    </location>
    <ligand>
        <name>Mg(2+)</name>
        <dbReference type="ChEBI" id="CHEBI:18420"/>
        <label>1</label>
    </ligand>
</feature>
<gene>
    <name evidence="4" type="ORF">F1737_00375</name>
</gene>
<dbReference type="Pfam" id="PF03747">
    <property type="entry name" value="ADP_ribosyl_GH"/>
    <property type="match status" value="1"/>
</dbReference>
<protein>
    <submittedName>
        <fullName evidence="4">ADP-ribosylglycohydrolase family protein</fullName>
    </submittedName>
</protein>
<dbReference type="InterPro" id="IPR036705">
    <property type="entry name" value="Ribosyl_crysJ1_sf"/>
</dbReference>
<dbReference type="KEGG" id="mefw:F1737_00375"/>
<evidence type="ECO:0000313" key="5">
    <source>
        <dbReference type="Proteomes" id="UP001301797"/>
    </source>
</evidence>
<evidence type="ECO:0000256" key="1">
    <source>
        <dbReference type="ARBA" id="ARBA00010702"/>
    </source>
</evidence>
<keyword evidence="3" id="KW-0479">Metal-binding</keyword>
<comment type="similarity">
    <text evidence="1">Belongs to the ADP-ribosylglycohydrolase family.</text>
</comment>